<gene>
    <name evidence="3" type="ORF">TBRA_LOCUS15722</name>
</gene>
<feature type="region of interest" description="Disordered" evidence="1">
    <location>
        <begin position="52"/>
        <end position="83"/>
    </location>
</feature>
<protein>
    <recommendedName>
        <fullName evidence="2">PPIase cyclophilin-type domain-containing protein</fullName>
    </recommendedName>
</protein>
<proteinExistence type="predicted"/>
<dbReference type="GO" id="GO:0016018">
    <property type="term" value="F:cyclosporin A binding"/>
    <property type="evidence" value="ECO:0007669"/>
    <property type="project" value="TreeGrafter"/>
</dbReference>
<dbReference type="GO" id="GO:0005737">
    <property type="term" value="C:cytoplasm"/>
    <property type="evidence" value="ECO:0007669"/>
    <property type="project" value="TreeGrafter"/>
</dbReference>
<organism evidence="3 4">
    <name type="scientific">Trichogramma brassicae</name>
    <dbReference type="NCBI Taxonomy" id="86971"/>
    <lineage>
        <taxon>Eukaryota</taxon>
        <taxon>Metazoa</taxon>
        <taxon>Ecdysozoa</taxon>
        <taxon>Arthropoda</taxon>
        <taxon>Hexapoda</taxon>
        <taxon>Insecta</taxon>
        <taxon>Pterygota</taxon>
        <taxon>Neoptera</taxon>
        <taxon>Endopterygota</taxon>
        <taxon>Hymenoptera</taxon>
        <taxon>Apocrita</taxon>
        <taxon>Proctotrupomorpha</taxon>
        <taxon>Chalcidoidea</taxon>
        <taxon>Trichogrammatidae</taxon>
        <taxon>Trichogramma</taxon>
    </lineage>
</organism>
<sequence length="460" mass="51136">MTVDGQSVGRSFHRVIPNLMCQGGDFTKHNGTGGKSTYGGIFDDENFDLKHTGPGVMSMSNAGAKTNGRQPIRERTYDQKGESKICCESERSSSVRVKRDILGDVYVGLTSTARLVRSYVVRVKSASAGTSRSECARENQWIQRTSRPQGQPRVDLDQEKISTSCGESGGPALSRCMCESYAPTRPPGLRSSRLPSTGYSGTLGGRVECLLNDNKPGYRINSQNEQFSNNNMQTFMTQVTQLMLFLNYKTCKVTEVCVRLGSCTETKSSTTSNPDLYSESLLCVCTHFMKLLNSFCGYEYKPADVVEAGKPVLRVTSHADTLLGKKDYRTGCPPTANIMAMVIKLFNITKNFNVNYTDEAGLTHFHAACMARCKHVIEKFLELGQDPNVRVGDIGDSPPLIMVLSNSWFRRVVAAKWRRSEFGKCKRTERLCLPQHLRRRRRLAERVIRAQPRQVSAAAG</sequence>
<evidence type="ECO:0000313" key="3">
    <source>
        <dbReference type="EMBL" id="CAB0044134.1"/>
    </source>
</evidence>
<dbReference type="PANTHER" id="PTHR11071:SF561">
    <property type="entry name" value="PEPTIDYL-PROLYL CIS-TRANS ISOMERASE D-RELATED"/>
    <property type="match status" value="1"/>
</dbReference>
<dbReference type="GO" id="GO:0003755">
    <property type="term" value="F:peptidyl-prolyl cis-trans isomerase activity"/>
    <property type="evidence" value="ECO:0007669"/>
    <property type="project" value="InterPro"/>
</dbReference>
<dbReference type="InterPro" id="IPR029000">
    <property type="entry name" value="Cyclophilin-like_dom_sf"/>
</dbReference>
<dbReference type="PANTHER" id="PTHR11071">
    <property type="entry name" value="PEPTIDYL-PROLYL CIS-TRANS ISOMERASE"/>
    <property type="match status" value="1"/>
</dbReference>
<feature type="compositionally biased region" description="Polar residues" evidence="1">
    <location>
        <begin position="58"/>
        <end position="69"/>
    </location>
</feature>
<dbReference type="Proteomes" id="UP000479190">
    <property type="component" value="Unassembled WGS sequence"/>
</dbReference>
<dbReference type="InterPro" id="IPR036770">
    <property type="entry name" value="Ankyrin_rpt-contain_sf"/>
</dbReference>
<keyword evidence="4" id="KW-1185">Reference proteome</keyword>
<dbReference type="Gene3D" id="2.40.100.10">
    <property type="entry name" value="Cyclophilin-like"/>
    <property type="match status" value="1"/>
</dbReference>
<feature type="domain" description="PPIase cyclophilin-type" evidence="2">
    <location>
        <begin position="9"/>
        <end position="115"/>
    </location>
</feature>
<dbReference type="PROSITE" id="PS50072">
    <property type="entry name" value="CSA_PPIASE_2"/>
    <property type="match status" value="1"/>
</dbReference>
<dbReference type="Gene3D" id="1.25.40.20">
    <property type="entry name" value="Ankyrin repeat-containing domain"/>
    <property type="match status" value="1"/>
</dbReference>
<evidence type="ECO:0000259" key="2">
    <source>
        <dbReference type="PROSITE" id="PS50072"/>
    </source>
</evidence>
<dbReference type="SUPFAM" id="SSF48403">
    <property type="entry name" value="Ankyrin repeat"/>
    <property type="match status" value="1"/>
</dbReference>
<name>A0A6H5J299_9HYME</name>
<dbReference type="PRINTS" id="PR00153">
    <property type="entry name" value="CSAPPISMRASE"/>
</dbReference>
<dbReference type="Pfam" id="PF00160">
    <property type="entry name" value="Pro_isomerase"/>
    <property type="match status" value="1"/>
</dbReference>
<accession>A0A6H5J299</accession>
<dbReference type="InterPro" id="IPR002130">
    <property type="entry name" value="Cyclophilin-type_PPIase_dom"/>
</dbReference>
<evidence type="ECO:0000256" key="1">
    <source>
        <dbReference type="SAM" id="MobiDB-lite"/>
    </source>
</evidence>
<dbReference type="AlphaFoldDB" id="A0A6H5J299"/>
<evidence type="ECO:0000313" key="4">
    <source>
        <dbReference type="Proteomes" id="UP000479190"/>
    </source>
</evidence>
<dbReference type="SUPFAM" id="SSF50891">
    <property type="entry name" value="Cyclophilin-like"/>
    <property type="match status" value="1"/>
</dbReference>
<feature type="compositionally biased region" description="Basic and acidic residues" evidence="1">
    <location>
        <begin position="71"/>
        <end position="83"/>
    </location>
</feature>
<dbReference type="EMBL" id="CADCXV010001400">
    <property type="protein sequence ID" value="CAB0044134.1"/>
    <property type="molecule type" value="Genomic_DNA"/>
</dbReference>
<dbReference type="GO" id="GO:0006457">
    <property type="term" value="P:protein folding"/>
    <property type="evidence" value="ECO:0007669"/>
    <property type="project" value="TreeGrafter"/>
</dbReference>
<reference evidence="3 4" key="1">
    <citation type="submission" date="2020-02" db="EMBL/GenBank/DDBJ databases">
        <authorList>
            <person name="Ferguson B K."/>
        </authorList>
    </citation>
    <scope>NUCLEOTIDE SEQUENCE [LARGE SCALE GENOMIC DNA]</scope>
</reference>